<organism evidence="8">
    <name type="scientific">marine metagenome</name>
    <dbReference type="NCBI Taxonomy" id="408172"/>
    <lineage>
        <taxon>unclassified sequences</taxon>
        <taxon>metagenomes</taxon>
        <taxon>ecological metagenomes</taxon>
    </lineage>
</organism>
<feature type="non-terminal residue" evidence="8">
    <location>
        <position position="601"/>
    </location>
</feature>
<keyword evidence="2" id="KW-1003">Cell membrane</keyword>
<dbReference type="InterPro" id="IPR003838">
    <property type="entry name" value="ABC3_permease_C"/>
</dbReference>
<feature type="transmembrane region" description="Helical" evidence="6">
    <location>
        <begin position="422"/>
        <end position="441"/>
    </location>
</feature>
<feature type="domain" description="ABC3 transporter permease C-terminal" evidence="7">
    <location>
        <begin position="283"/>
        <end position="396"/>
    </location>
</feature>
<feature type="transmembrane region" description="Helical" evidence="6">
    <location>
        <begin position="513"/>
        <end position="535"/>
    </location>
</feature>
<evidence type="ECO:0000256" key="6">
    <source>
        <dbReference type="SAM" id="Phobius"/>
    </source>
</evidence>
<keyword evidence="5 6" id="KW-0472">Membrane</keyword>
<proteinExistence type="predicted"/>
<name>A0A382AQ15_9ZZZZ</name>
<sequence length="601" mass="66175">MLAEAALRHALTQATPEQANVWVRVFSGQDTPPTSRGRAAHYRANVEFSQDRIFERFKPYIKGQSRLMETSTFFFQGHPQLEVDNDIRPRGEVKYMMGLAPERSEMVRGRWPYTGPDDGTPDLERPLEVAIDVLGSQLLALDVGDRMEVVPAASFRDPPPIEVEIVGVFQRDDRDDEYWYGTEKAFSFHDDQWTIIPLFTSEPAILRQIYERYPTLYTDVTWFYYLDREAIGAGQVDDLLDTLSLVKYDVRSNLNNSSAGIRLDRVLLEYKEQLLLARIPLFLILFLITGILAYFLALITGLVVKSRAVEISILKSRGATTSQVGLLAAVEGLMLSVPAVILGPLLALAVVKVLGEVFFGLGGSEDLATVPVVLTGNAYLVGLAGGLIGAVVLTGTTLMAARQGIVEFRQTGARPAQTPFIHRYYLDLLLLVLIGLLWWQIQSRGAFLVRPLGSRGLEIDYSLLVGPVLLLLAVGLVVMRVFPIGVGVMARISEPVAPAWLVQGLRHVSRDPVVPGALVVLLMFATALGVIGSAFSSTLERSQRDRALYEAGAALRFEHAGRSRPVDLQGLSKAVVDEGVADWAIEVQRTNSHLTTTGFST</sequence>
<dbReference type="GO" id="GO:0005886">
    <property type="term" value="C:plasma membrane"/>
    <property type="evidence" value="ECO:0007669"/>
    <property type="project" value="UniProtKB-SubCell"/>
</dbReference>
<accession>A0A382AQ15</accession>
<gene>
    <name evidence="8" type="ORF">METZ01_LOCUS156422</name>
</gene>
<evidence type="ECO:0000256" key="2">
    <source>
        <dbReference type="ARBA" id="ARBA00022475"/>
    </source>
</evidence>
<dbReference type="Pfam" id="PF02687">
    <property type="entry name" value="FtsX"/>
    <property type="match status" value="1"/>
</dbReference>
<reference evidence="8" key="1">
    <citation type="submission" date="2018-05" db="EMBL/GenBank/DDBJ databases">
        <authorList>
            <person name="Lanie J.A."/>
            <person name="Ng W.-L."/>
            <person name="Kazmierczak K.M."/>
            <person name="Andrzejewski T.M."/>
            <person name="Davidsen T.M."/>
            <person name="Wayne K.J."/>
            <person name="Tettelin H."/>
            <person name="Glass J.I."/>
            <person name="Rusch D."/>
            <person name="Podicherti R."/>
            <person name="Tsui H.-C.T."/>
            <person name="Winkler M.E."/>
        </authorList>
    </citation>
    <scope>NUCLEOTIDE SEQUENCE</scope>
</reference>
<feature type="transmembrane region" description="Helical" evidence="6">
    <location>
        <begin position="324"/>
        <end position="351"/>
    </location>
</feature>
<protein>
    <recommendedName>
        <fullName evidence="7">ABC3 transporter permease C-terminal domain-containing protein</fullName>
    </recommendedName>
</protein>
<evidence type="ECO:0000259" key="7">
    <source>
        <dbReference type="Pfam" id="PF02687"/>
    </source>
</evidence>
<feature type="transmembrane region" description="Helical" evidence="6">
    <location>
        <begin position="378"/>
        <end position="401"/>
    </location>
</feature>
<evidence type="ECO:0000256" key="1">
    <source>
        <dbReference type="ARBA" id="ARBA00004651"/>
    </source>
</evidence>
<dbReference type="EMBL" id="UINC01026323">
    <property type="protein sequence ID" value="SVB03568.1"/>
    <property type="molecule type" value="Genomic_DNA"/>
</dbReference>
<feature type="transmembrane region" description="Helical" evidence="6">
    <location>
        <begin position="461"/>
        <end position="482"/>
    </location>
</feature>
<evidence type="ECO:0000256" key="5">
    <source>
        <dbReference type="ARBA" id="ARBA00023136"/>
    </source>
</evidence>
<feature type="transmembrane region" description="Helical" evidence="6">
    <location>
        <begin position="281"/>
        <end position="304"/>
    </location>
</feature>
<evidence type="ECO:0000256" key="3">
    <source>
        <dbReference type="ARBA" id="ARBA00022692"/>
    </source>
</evidence>
<comment type="subcellular location">
    <subcellularLocation>
        <location evidence="1">Cell membrane</location>
        <topology evidence="1">Multi-pass membrane protein</topology>
    </subcellularLocation>
</comment>
<keyword evidence="4 6" id="KW-1133">Transmembrane helix</keyword>
<evidence type="ECO:0000256" key="4">
    <source>
        <dbReference type="ARBA" id="ARBA00022989"/>
    </source>
</evidence>
<dbReference type="AlphaFoldDB" id="A0A382AQ15"/>
<keyword evidence="3 6" id="KW-0812">Transmembrane</keyword>
<evidence type="ECO:0000313" key="8">
    <source>
        <dbReference type="EMBL" id="SVB03568.1"/>
    </source>
</evidence>